<evidence type="ECO:0000256" key="1">
    <source>
        <dbReference type="ARBA" id="ARBA00008520"/>
    </source>
</evidence>
<comment type="caution">
    <text evidence="5">The sequence shown here is derived from an EMBL/GenBank/DDBJ whole genome shotgun (WGS) entry which is preliminary data.</text>
</comment>
<keyword evidence="4" id="KW-1133">Transmembrane helix</keyword>
<dbReference type="EMBL" id="MFLM01000001">
    <property type="protein sequence ID" value="OGG68918.1"/>
    <property type="molecule type" value="Genomic_DNA"/>
</dbReference>
<accession>A0A1F6E5H1</accession>
<organism evidence="5 6">
    <name type="scientific">Candidatus Kaiserbacteria bacterium RIFCSPHIGHO2_02_FULL_56_30</name>
    <dbReference type="NCBI Taxonomy" id="1798499"/>
    <lineage>
        <taxon>Bacteria</taxon>
        <taxon>Candidatus Kaiseribacteriota</taxon>
    </lineage>
</organism>
<keyword evidence="4" id="KW-0472">Membrane</keyword>
<dbReference type="GO" id="GO:1901982">
    <property type="term" value="F:maltose binding"/>
    <property type="evidence" value="ECO:0007669"/>
    <property type="project" value="TreeGrafter"/>
</dbReference>
<reference evidence="5 6" key="1">
    <citation type="journal article" date="2016" name="Nat. Commun.">
        <title>Thousands of microbial genomes shed light on interconnected biogeochemical processes in an aquifer system.</title>
        <authorList>
            <person name="Anantharaman K."/>
            <person name="Brown C.T."/>
            <person name="Hug L.A."/>
            <person name="Sharon I."/>
            <person name="Castelle C.J."/>
            <person name="Probst A.J."/>
            <person name="Thomas B.C."/>
            <person name="Singh A."/>
            <person name="Wilkins M.J."/>
            <person name="Karaoz U."/>
            <person name="Brodie E.L."/>
            <person name="Williams K.H."/>
            <person name="Hubbard S.S."/>
            <person name="Banfield J.F."/>
        </authorList>
    </citation>
    <scope>NUCLEOTIDE SEQUENCE [LARGE SCALE GENOMIC DNA]</scope>
</reference>
<sequence>MKISLFQGILLGVFCFAAIVGIFVFASFQGGGSSTEEIGTVVIWGALPKAPFDRALTTARQSNTELKSVSYVHKDAEALQSELVSAIAEGIAPDLVLISHEELFALARVIQPISPSLLAERTFKDAFAAGSEIYLISGGSGAYGVPLLIDPLVLFTNRAILASGGIAAAPPSWEAITGLVSRVTSKNPAGNIDRALIALGTYANVSNARGILSALFLQAGVPLSTISSVGARRADLGTSRAEGTPPGAAVVRFYSQFADPSKVSYTWNASLPLSQRYFASGDLALYIGYASEATYFRVANPNLDFDVAPLPQLATGRSKSTYGLMYALVIPRGAANPTGAFKAAAALTDPTLNRAAAAATSLAPAVRSALATPPSEAAAATAYASALYARGWLSPTPTDTDTIFSAMITNVISGRLTIDAALAAAESTLSALLQQ</sequence>
<dbReference type="Pfam" id="PF13416">
    <property type="entry name" value="SBP_bac_8"/>
    <property type="match status" value="1"/>
</dbReference>
<evidence type="ECO:0008006" key="7">
    <source>
        <dbReference type="Google" id="ProtNLM"/>
    </source>
</evidence>
<dbReference type="GO" id="GO:0055052">
    <property type="term" value="C:ATP-binding cassette (ABC) transporter complex, substrate-binding subunit-containing"/>
    <property type="evidence" value="ECO:0007669"/>
    <property type="project" value="TreeGrafter"/>
</dbReference>
<dbReference type="GO" id="GO:0015768">
    <property type="term" value="P:maltose transport"/>
    <property type="evidence" value="ECO:0007669"/>
    <property type="project" value="TreeGrafter"/>
</dbReference>
<evidence type="ECO:0000313" key="5">
    <source>
        <dbReference type="EMBL" id="OGG68918.1"/>
    </source>
</evidence>
<dbReference type="Gene3D" id="3.40.190.10">
    <property type="entry name" value="Periplasmic binding protein-like II"/>
    <property type="match status" value="1"/>
</dbReference>
<gene>
    <name evidence="5" type="ORF">A3C95_00670</name>
</gene>
<evidence type="ECO:0000256" key="4">
    <source>
        <dbReference type="SAM" id="Phobius"/>
    </source>
</evidence>
<keyword evidence="2" id="KW-0813">Transport</keyword>
<keyword evidence="3" id="KW-0732">Signal</keyword>
<dbReference type="SUPFAM" id="SSF53850">
    <property type="entry name" value="Periplasmic binding protein-like II"/>
    <property type="match status" value="1"/>
</dbReference>
<name>A0A1F6E5H1_9BACT</name>
<dbReference type="PANTHER" id="PTHR30061">
    <property type="entry name" value="MALTOSE-BINDING PERIPLASMIC PROTEIN"/>
    <property type="match status" value="1"/>
</dbReference>
<feature type="transmembrane region" description="Helical" evidence="4">
    <location>
        <begin position="9"/>
        <end position="28"/>
    </location>
</feature>
<dbReference type="Proteomes" id="UP000177107">
    <property type="component" value="Unassembled WGS sequence"/>
</dbReference>
<comment type="similarity">
    <text evidence="1">Belongs to the bacterial solute-binding protein 1 family.</text>
</comment>
<dbReference type="AlphaFoldDB" id="A0A1F6E5H1"/>
<dbReference type="GO" id="GO:0042956">
    <property type="term" value="P:maltodextrin transmembrane transport"/>
    <property type="evidence" value="ECO:0007669"/>
    <property type="project" value="TreeGrafter"/>
</dbReference>
<keyword evidence="4" id="KW-0812">Transmembrane</keyword>
<evidence type="ECO:0000256" key="2">
    <source>
        <dbReference type="ARBA" id="ARBA00022448"/>
    </source>
</evidence>
<proteinExistence type="inferred from homology"/>
<evidence type="ECO:0000256" key="3">
    <source>
        <dbReference type="ARBA" id="ARBA00022729"/>
    </source>
</evidence>
<dbReference type="InterPro" id="IPR006059">
    <property type="entry name" value="SBP"/>
</dbReference>
<evidence type="ECO:0000313" key="6">
    <source>
        <dbReference type="Proteomes" id="UP000177107"/>
    </source>
</evidence>
<dbReference type="STRING" id="1798499.A3C95_00670"/>
<dbReference type="PANTHER" id="PTHR30061:SF50">
    <property type="entry name" value="MALTOSE_MALTODEXTRIN-BINDING PERIPLASMIC PROTEIN"/>
    <property type="match status" value="1"/>
</dbReference>
<protein>
    <recommendedName>
        <fullName evidence="7">Extracellular solute-binding protein</fullName>
    </recommendedName>
</protein>